<dbReference type="EMBL" id="CP016020">
    <property type="protein sequence ID" value="APH05221.1"/>
    <property type="molecule type" value="Genomic_DNA"/>
</dbReference>
<evidence type="ECO:0000313" key="2">
    <source>
        <dbReference type="Proteomes" id="UP000181936"/>
    </source>
</evidence>
<dbReference type="KEGG" id="bwh:A9C19_10910"/>
<sequence>MLSLKALLLNAVFSNLLIGAEGMRLNKSLWYKRRCLYSIQKLILAFEKALEVEKKHVKGGTMEENMPRVLPDRSRKKNCFLKSKFNRAIKRNEYAFCYYFYYFLIERLLFQALHCNSKMLRKIICIAYFLRGKPLK</sequence>
<name>A0A1L3MS99_9BACI</name>
<protein>
    <submittedName>
        <fullName evidence="1">Uncharacterized protein</fullName>
    </submittedName>
</protein>
<reference evidence="1 2" key="1">
    <citation type="journal article" date="2016" name="Sci. Rep.">
        <title>Complete genome sequence and transcriptomic analysis of a novel marine strain Bacillus weihaiensis reveals the mechanism of brown algae degradation.</title>
        <authorList>
            <person name="Zhu Y."/>
            <person name="Chen P."/>
            <person name="Bao Y."/>
            <person name="Men Y."/>
            <person name="Zeng Y."/>
            <person name="Yang J."/>
            <person name="Sun J."/>
            <person name="Sun Y."/>
        </authorList>
    </citation>
    <scope>NUCLEOTIDE SEQUENCE [LARGE SCALE GENOMIC DNA]</scope>
    <source>
        <strain evidence="1 2">Alg07</strain>
    </source>
</reference>
<accession>A0A1L3MS99</accession>
<proteinExistence type="predicted"/>
<keyword evidence="2" id="KW-1185">Reference proteome</keyword>
<organism evidence="1 2">
    <name type="scientific">Bacillus weihaiensis</name>
    <dbReference type="NCBI Taxonomy" id="1547283"/>
    <lineage>
        <taxon>Bacteria</taxon>
        <taxon>Bacillati</taxon>
        <taxon>Bacillota</taxon>
        <taxon>Bacilli</taxon>
        <taxon>Bacillales</taxon>
        <taxon>Bacillaceae</taxon>
        <taxon>Bacillus</taxon>
    </lineage>
</organism>
<dbReference type="Proteomes" id="UP000181936">
    <property type="component" value="Chromosome"/>
</dbReference>
<gene>
    <name evidence="1" type="ORF">A9C19_10910</name>
</gene>
<dbReference type="STRING" id="1547283.A9C19_10910"/>
<evidence type="ECO:0000313" key="1">
    <source>
        <dbReference type="EMBL" id="APH05221.1"/>
    </source>
</evidence>
<dbReference type="AlphaFoldDB" id="A0A1L3MS99"/>